<dbReference type="Pfam" id="PF01556">
    <property type="entry name" value="DnaJ_C"/>
    <property type="match status" value="1"/>
</dbReference>
<dbReference type="InterPro" id="IPR002939">
    <property type="entry name" value="DnaJ_C"/>
</dbReference>
<dbReference type="SUPFAM" id="SSF49493">
    <property type="entry name" value="HSP40/DnaJ peptide-binding domain"/>
    <property type="match status" value="2"/>
</dbReference>
<dbReference type="CDD" id="cd06257">
    <property type="entry name" value="DnaJ"/>
    <property type="match status" value="1"/>
</dbReference>
<dbReference type="Proteomes" id="UP000177371">
    <property type="component" value="Unassembled WGS sequence"/>
</dbReference>
<keyword evidence="1" id="KW-0479">Metal-binding</keyword>
<evidence type="ECO:0000259" key="6">
    <source>
        <dbReference type="PROSITE" id="PS50076"/>
    </source>
</evidence>
<dbReference type="GO" id="GO:0051082">
    <property type="term" value="F:unfolded protein binding"/>
    <property type="evidence" value="ECO:0007669"/>
    <property type="project" value="InterPro"/>
</dbReference>
<keyword evidence="4" id="KW-0862">Zinc</keyword>
<dbReference type="PROSITE" id="PS50076">
    <property type="entry name" value="DNAJ_2"/>
    <property type="match status" value="1"/>
</dbReference>
<organism evidence="7 8">
    <name type="scientific">candidate division WWE3 bacterium RBG_16_37_10</name>
    <dbReference type="NCBI Taxonomy" id="1802610"/>
    <lineage>
        <taxon>Bacteria</taxon>
        <taxon>Katanobacteria</taxon>
    </lineage>
</organism>
<dbReference type="InterPro" id="IPR008971">
    <property type="entry name" value="HSP40/DnaJ_pept-bd"/>
</dbReference>
<dbReference type="InterPro" id="IPR036869">
    <property type="entry name" value="J_dom_sf"/>
</dbReference>
<dbReference type="CDD" id="cd10747">
    <property type="entry name" value="DnaJ_C"/>
    <property type="match status" value="1"/>
</dbReference>
<dbReference type="PRINTS" id="PR00625">
    <property type="entry name" value="JDOMAIN"/>
</dbReference>
<evidence type="ECO:0000256" key="2">
    <source>
        <dbReference type="ARBA" id="ARBA00022737"/>
    </source>
</evidence>
<evidence type="ECO:0000256" key="5">
    <source>
        <dbReference type="ARBA" id="ARBA00023186"/>
    </source>
</evidence>
<keyword evidence="3" id="KW-0863">Zinc-finger</keyword>
<dbReference type="InterPro" id="IPR001623">
    <property type="entry name" value="DnaJ_domain"/>
</dbReference>
<evidence type="ECO:0000313" key="7">
    <source>
        <dbReference type="EMBL" id="OGC51617.1"/>
    </source>
</evidence>
<dbReference type="Pfam" id="PF00226">
    <property type="entry name" value="DnaJ"/>
    <property type="match status" value="1"/>
</dbReference>
<sequence length="330" mass="35694">MPTSKDYYEILGVSRNATDDQIKQAYRRLAREHHPDVVKDGDKSSAEARFKEINEAYQVLSDSQKRNMYDQFGHAGSGFGGSRGGQTGQGGFNNGFGGFGGQQGQWGPFTYTYTTSGSPEAGAGGSPFEDFDPFDVFEQFFGFRGFGGSAAGRAPKRGKNLYYEMEISFGDAVRGIEKDIKVESGSLKIKIPAGVNNGTEIKYPGKGLQGPNNAPSGDLFLTIKVSTPKEFQRFGENLAISIEIDFIQAILGGMVEVPVVDPAQNSGVGKAELKIPAGIKPGTQIRMKGKGMPRVRDGGRGDVIVQVLVGIPSKLSRRQRELLEEYKNLS</sequence>
<gene>
    <name evidence="7" type="ORF">A2W32_04625</name>
</gene>
<dbReference type="STRING" id="1802610.A2W32_04625"/>
<dbReference type="PANTHER" id="PTHR43096">
    <property type="entry name" value="DNAJ HOMOLOG 1, MITOCHONDRIAL-RELATED"/>
    <property type="match status" value="1"/>
</dbReference>
<dbReference type="Gene3D" id="1.10.287.110">
    <property type="entry name" value="DnaJ domain"/>
    <property type="match status" value="1"/>
</dbReference>
<dbReference type="GO" id="GO:0008270">
    <property type="term" value="F:zinc ion binding"/>
    <property type="evidence" value="ECO:0007669"/>
    <property type="project" value="UniProtKB-KW"/>
</dbReference>
<name>A0A1F4V352_UNCKA</name>
<keyword evidence="5" id="KW-0143">Chaperone</keyword>
<evidence type="ECO:0000256" key="3">
    <source>
        <dbReference type="ARBA" id="ARBA00022771"/>
    </source>
</evidence>
<accession>A0A1F4V352</accession>
<evidence type="ECO:0000256" key="1">
    <source>
        <dbReference type="ARBA" id="ARBA00022723"/>
    </source>
</evidence>
<evidence type="ECO:0000313" key="8">
    <source>
        <dbReference type="Proteomes" id="UP000177371"/>
    </source>
</evidence>
<dbReference type="AlphaFoldDB" id="A0A1F4V352"/>
<feature type="domain" description="J" evidence="6">
    <location>
        <begin position="6"/>
        <end position="73"/>
    </location>
</feature>
<dbReference type="InterPro" id="IPR018253">
    <property type="entry name" value="DnaJ_domain_CS"/>
</dbReference>
<dbReference type="FunFam" id="2.60.260.20:FF:000005">
    <property type="entry name" value="Chaperone protein dnaJ 1, mitochondrial"/>
    <property type="match status" value="1"/>
</dbReference>
<comment type="caution">
    <text evidence="7">The sequence shown here is derived from an EMBL/GenBank/DDBJ whole genome shotgun (WGS) entry which is preliminary data.</text>
</comment>
<protein>
    <recommendedName>
        <fullName evidence="6">J domain-containing protein</fullName>
    </recommendedName>
</protein>
<dbReference type="EMBL" id="MEUT01000015">
    <property type="protein sequence ID" value="OGC51617.1"/>
    <property type="molecule type" value="Genomic_DNA"/>
</dbReference>
<dbReference type="PANTHER" id="PTHR43096:SF52">
    <property type="entry name" value="DNAJ HOMOLOG 1, MITOCHONDRIAL-RELATED"/>
    <property type="match status" value="1"/>
</dbReference>
<reference evidence="7 8" key="1">
    <citation type="journal article" date="2016" name="Nat. Commun.">
        <title>Thousands of microbial genomes shed light on interconnected biogeochemical processes in an aquifer system.</title>
        <authorList>
            <person name="Anantharaman K."/>
            <person name="Brown C.T."/>
            <person name="Hug L.A."/>
            <person name="Sharon I."/>
            <person name="Castelle C.J."/>
            <person name="Probst A.J."/>
            <person name="Thomas B.C."/>
            <person name="Singh A."/>
            <person name="Wilkins M.J."/>
            <person name="Karaoz U."/>
            <person name="Brodie E.L."/>
            <person name="Williams K.H."/>
            <person name="Hubbard S.S."/>
            <person name="Banfield J.F."/>
        </authorList>
    </citation>
    <scope>NUCLEOTIDE SEQUENCE [LARGE SCALE GENOMIC DNA]</scope>
</reference>
<proteinExistence type="predicted"/>
<dbReference type="PROSITE" id="PS00636">
    <property type="entry name" value="DNAJ_1"/>
    <property type="match status" value="1"/>
</dbReference>
<dbReference type="SUPFAM" id="SSF46565">
    <property type="entry name" value="Chaperone J-domain"/>
    <property type="match status" value="1"/>
</dbReference>
<dbReference type="GO" id="GO:0005737">
    <property type="term" value="C:cytoplasm"/>
    <property type="evidence" value="ECO:0007669"/>
    <property type="project" value="TreeGrafter"/>
</dbReference>
<evidence type="ECO:0000256" key="4">
    <source>
        <dbReference type="ARBA" id="ARBA00022833"/>
    </source>
</evidence>
<keyword evidence="2" id="KW-0677">Repeat</keyword>
<dbReference type="Gene3D" id="2.60.260.20">
    <property type="entry name" value="Urease metallochaperone UreE, N-terminal domain"/>
    <property type="match status" value="2"/>
</dbReference>
<dbReference type="GO" id="GO:0042026">
    <property type="term" value="P:protein refolding"/>
    <property type="evidence" value="ECO:0007669"/>
    <property type="project" value="TreeGrafter"/>
</dbReference>
<dbReference type="SMART" id="SM00271">
    <property type="entry name" value="DnaJ"/>
    <property type="match status" value="1"/>
</dbReference>